<gene>
    <name evidence="5 6" type="primary">LOC109463146</name>
</gene>
<feature type="region of interest" description="Disordered" evidence="2">
    <location>
        <begin position="225"/>
        <end position="290"/>
    </location>
</feature>
<evidence type="ECO:0000313" key="6">
    <source>
        <dbReference type="RefSeq" id="XP_019615424.1"/>
    </source>
</evidence>
<reference evidence="5 6" key="1">
    <citation type="submission" date="2025-04" db="UniProtKB">
        <authorList>
            <consortium name="RefSeq"/>
        </authorList>
    </citation>
    <scope>IDENTIFICATION</scope>
    <source>
        <tissue evidence="5 6">Gonad</tissue>
    </source>
</reference>
<name>A0A6P4XY81_BRABE</name>
<feature type="coiled-coil region" evidence="1">
    <location>
        <begin position="172"/>
        <end position="213"/>
    </location>
</feature>
<dbReference type="Proteomes" id="UP000515135">
    <property type="component" value="Unplaced"/>
</dbReference>
<dbReference type="AlphaFoldDB" id="A0A6P4XY81"/>
<accession>A0A6P4XY81</accession>
<dbReference type="Gene3D" id="1.20.5.170">
    <property type="match status" value="1"/>
</dbReference>
<protein>
    <submittedName>
        <fullName evidence="5 6">Uncharacterized protein LOC109463146</fullName>
    </submittedName>
</protein>
<dbReference type="KEGG" id="bbel:109463146"/>
<keyword evidence="4" id="KW-1185">Reference proteome</keyword>
<keyword evidence="1" id="KW-0175">Coiled coil</keyword>
<evidence type="ECO:0000256" key="1">
    <source>
        <dbReference type="SAM" id="Coils"/>
    </source>
</evidence>
<evidence type="ECO:0000256" key="3">
    <source>
        <dbReference type="SAM" id="SignalP"/>
    </source>
</evidence>
<evidence type="ECO:0000313" key="5">
    <source>
        <dbReference type="RefSeq" id="XP_019615423.1"/>
    </source>
</evidence>
<proteinExistence type="predicted"/>
<keyword evidence="3" id="KW-0732">Signal</keyword>
<feature type="compositionally biased region" description="Basic and acidic residues" evidence="2">
    <location>
        <begin position="253"/>
        <end position="266"/>
    </location>
</feature>
<feature type="chain" id="PRO_5044647512" evidence="3">
    <location>
        <begin position="29"/>
        <end position="290"/>
    </location>
</feature>
<evidence type="ECO:0000313" key="4">
    <source>
        <dbReference type="Proteomes" id="UP000515135"/>
    </source>
</evidence>
<sequence length="290" mass="32665">MAKLQGSQCTRFAWILLVCVLNIADCSTGSVALGRHLLSDDDSDATDHTIATLTDFWQRVKAAVQDTEVKLDDTSPTEPLFGKDDAPIGPPPQTSALANDIVTQILSAVAQGNEQRASNEDLLSNLTARVVSIESELARVRKVNDRLHDQVRNLTAIKKASRDKRRRHHSSVARLSRAITRLQGELEKEKHRVRRYEEELAFMSERQERLEGRIAEITLMFRDQHPLLDPDPSVKEIKSADGRLLSPLPEGSSQDKAEDKKDGEDAHGEDEEDDYYYDYNEHTARTPKEQ</sequence>
<dbReference type="RefSeq" id="XP_019615424.1">
    <property type="nucleotide sequence ID" value="XM_019759865.1"/>
</dbReference>
<dbReference type="GeneID" id="109463146"/>
<dbReference type="OrthoDB" id="10016966at2759"/>
<evidence type="ECO:0000256" key="2">
    <source>
        <dbReference type="SAM" id="MobiDB-lite"/>
    </source>
</evidence>
<feature type="compositionally biased region" description="Basic and acidic residues" evidence="2">
    <location>
        <begin position="225"/>
        <end position="241"/>
    </location>
</feature>
<organism evidence="4 6">
    <name type="scientific">Branchiostoma belcheri</name>
    <name type="common">Amphioxus</name>
    <dbReference type="NCBI Taxonomy" id="7741"/>
    <lineage>
        <taxon>Eukaryota</taxon>
        <taxon>Metazoa</taxon>
        <taxon>Chordata</taxon>
        <taxon>Cephalochordata</taxon>
        <taxon>Leptocardii</taxon>
        <taxon>Amphioxiformes</taxon>
        <taxon>Branchiostomatidae</taxon>
        <taxon>Branchiostoma</taxon>
    </lineage>
</organism>
<feature type="compositionally biased region" description="Acidic residues" evidence="2">
    <location>
        <begin position="267"/>
        <end position="276"/>
    </location>
</feature>
<dbReference type="RefSeq" id="XP_019615423.1">
    <property type="nucleotide sequence ID" value="XM_019759864.1"/>
</dbReference>
<feature type="compositionally biased region" description="Basic and acidic residues" evidence="2">
    <location>
        <begin position="279"/>
        <end position="290"/>
    </location>
</feature>
<feature type="signal peptide" evidence="3">
    <location>
        <begin position="1"/>
        <end position="28"/>
    </location>
</feature>